<dbReference type="eggNOG" id="KOG1192">
    <property type="taxonomic scope" value="Eukaryota"/>
</dbReference>
<dbReference type="Proteomes" id="UP000006038">
    <property type="component" value="Chromosome 4"/>
</dbReference>
<reference evidence="1" key="1">
    <citation type="journal article" date="2013" name="Nat. Commun.">
        <title>Whole-genome sequencing of Oryza brachyantha reveals mechanisms underlying Oryza genome evolution.</title>
        <authorList>
            <person name="Chen J."/>
            <person name="Huang Q."/>
            <person name="Gao D."/>
            <person name="Wang J."/>
            <person name="Lang Y."/>
            <person name="Liu T."/>
            <person name="Li B."/>
            <person name="Bai Z."/>
            <person name="Luis Goicoechea J."/>
            <person name="Liang C."/>
            <person name="Chen C."/>
            <person name="Zhang W."/>
            <person name="Sun S."/>
            <person name="Liao Y."/>
            <person name="Zhang X."/>
            <person name="Yang L."/>
            <person name="Song C."/>
            <person name="Wang M."/>
            <person name="Shi J."/>
            <person name="Liu G."/>
            <person name="Liu J."/>
            <person name="Zhou H."/>
            <person name="Zhou W."/>
            <person name="Yu Q."/>
            <person name="An N."/>
            <person name="Chen Y."/>
            <person name="Cai Q."/>
            <person name="Wang B."/>
            <person name="Liu B."/>
            <person name="Min J."/>
            <person name="Huang Y."/>
            <person name="Wu H."/>
            <person name="Li Z."/>
            <person name="Zhang Y."/>
            <person name="Yin Y."/>
            <person name="Song W."/>
            <person name="Jiang J."/>
            <person name="Jackson S.A."/>
            <person name="Wing R.A."/>
            <person name="Wang J."/>
            <person name="Chen M."/>
        </authorList>
    </citation>
    <scope>NUCLEOTIDE SEQUENCE [LARGE SCALE GENOMIC DNA]</scope>
    <source>
        <strain evidence="1">cv. IRGC 101232</strain>
    </source>
</reference>
<evidence type="ECO:0000313" key="1">
    <source>
        <dbReference type="EnsemblPlants" id="OB04G34550.1"/>
    </source>
</evidence>
<keyword evidence="2" id="KW-1185">Reference proteome</keyword>
<reference evidence="1" key="2">
    <citation type="submission" date="2013-04" db="UniProtKB">
        <authorList>
            <consortium name="EnsemblPlants"/>
        </authorList>
    </citation>
    <scope>IDENTIFICATION</scope>
</reference>
<dbReference type="EnsemblPlants" id="OB04G34550.1">
    <property type="protein sequence ID" value="OB04G34550.1"/>
    <property type="gene ID" value="OB04G34550"/>
</dbReference>
<protein>
    <submittedName>
        <fullName evidence="1">Uncharacterized protein</fullName>
    </submittedName>
</protein>
<accession>J3M230</accession>
<organism evidence="1">
    <name type="scientific">Oryza brachyantha</name>
    <name type="common">malo sina</name>
    <dbReference type="NCBI Taxonomy" id="4533"/>
    <lineage>
        <taxon>Eukaryota</taxon>
        <taxon>Viridiplantae</taxon>
        <taxon>Streptophyta</taxon>
        <taxon>Embryophyta</taxon>
        <taxon>Tracheophyta</taxon>
        <taxon>Spermatophyta</taxon>
        <taxon>Magnoliopsida</taxon>
        <taxon>Liliopsida</taxon>
        <taxon>Poales</taxon>
        <taxon>Poaceae</taxon>
        <taxon>BOP clade</taxon>
        <taxon>Oryzoideae</taxon>
        <taxon>Oryzeae</taxon>
        <taxon>Oryzinae</taxon>
        <taxon>Oryza</taxon>
    </lineage>
</organism>
<dbReference type="SUPFAM" id="SSF53756">
    <property type="entry name" value="UDP-Glycosyltransferase/glycogen phosphorylase"/>
    <property type="match status" value="1"/>
</dbReference>
<dbReference type="HOGENOM" id="CLU_2501540_0_0_1"/>
<evidence type="ECO:0000313" key="2">
    <source>
        <dbReference type="Proteomes" id="UP000006038"/>
    </source>
</evidence>
<sequence>MSADQFVNARLLVEEARVALRACAGGIGVAPDPGELAAVLADAVGEKGSGARARAKELAAEAAIAVRSGGSSYEDLERLVQEIHKL</sequence>
<dbReference type="Gene3D" id="3.40.50.2000">
    <property type="entry name" value="Glycogen Phosphorylase B"/>
    <property type="match status" value="2"/>
</dbReference>
<name>J3M230_ORYBR</name>
<dbReference type="STRING" id="4533.J3M230"/>
<proteinExistence type="predicted"/>
<dbReference type="Gramene" id="OB04G34550.1">
    <property type="protein sequence ID" value="OB04G34550.1"/>
    <property type="gene ID" value="OB04G34550"/>
</dbReference>
<dbReference type="AlphaFoldDB" id="J3M230"/>